<dbReference type="PANTHER" id="PTHR13361">
    <property type="entry name" value="WW DOMAIN-BINDING PROTEIN 11"/>
    <property type="match status" value="1"/>
</dbReference>
<feature type="compositionally biased region" description="Acidic residues" evidence="3">
    <location>
        <begin position="200"/>
        <end position="216"/>
    </location>
</feature>
<evidence type="ECO:0000259" key="4">
    <source>
        <dbReference type="Pfam" id="PF09429"/>
    </source>
</evidence>
<keyword evidence="2" id="KW-0539">Nucleus</keyword>
<dbReference type="InterPro" id="IPR019007">
    <property type="entry name" value="Wbp11/ELF5/Saf1_N"/>
</dbReference>
<feature type="compositionally biased region" description="Low complexity" evidence="3">
    <location>
        <begin position="370"/>
        <end position="379"/>
    </location>
</feature>
<protein>
    <submittedName>
        <fullName evidence="5">SPOSA6832_03216-mRNA-1:cds</fullName>
    </submittedName>
</protein>
<feature type="region of interest" description="Disordered" evidence="3">
    <location>
        <begin position="83"/>
        <end position="170"/>
    </location>
</feature>
<accession>A0A0D6EN68</accession>
<dbReference type="GO" id="GO:0006396">
    <property type="term" value="P:RNA processing"/>
    <property type="evidence" value="ECO:0007669"/>
    <property type="project" value="InterPro"/>
</dbReference>
<feature type="compositionally biased region" description="Basic and acidic residues" evidence="3">
    <location>
        <begin position="493"/>
        <end position="516"/>
    </location>
</feature>
<feature type="domain" description="Wbp11/ELF5/Saf1 N-terminal" evidence="4">
    <location>
        <begin position="3"/>
        <end position="79"/>
    </location>
</feature>
<reference evidence="6" key="1">
    <citation type="submission" date="2015-02" db="EMBL/GenBank/DDBJ databases">
        <authorList>
            <person name="Gon?alves P."/>
        </authorList>
    </citation>
    <scope>NUCLEOTIDE SEQUENCE [LARGE SCALE GENOMIC DNA]</scope>
</reference>
<feature type="compositionally biased region" description="Pro residues" evidence="3">
    <location>
        <begin position="241"/>
        <end position="251"/>
    </location>
</feature>
<dbReference type="AlphaFoldDB" id="A0A0D6EN68"/>
<feature type="region of interest" description="Disordered" evidence="3">
    <location>
        <begin position="417"/>
        <end position="516"/>
    </location>
</feature>
<sequence length="516" mass="54826">MAKSSNPMDAHRKAQRQKELKRNKQTRQKQREVATVKKDTRPIEAEIRKLSQLAQNGPLSKTDKDELASLRAELARITKAKQDYVEAHPEHRKFVFSDRPSSNQDETGAGAGSGGDPPGLYDKNGRLKHPERSVYYDPVFNPFGAPPPGMPYREKRESVQRRATGTEEADLVGTAAEFAMQRMGVPTPEELAAFHAALPGDDDEQSDEAGEDDDDIAMPAGPPPAASGSDSSDSSDDDDIPLPPGPPPPQPGTQSAASSSRVNIPRPSSSNLPRQPFPPRPSHPQHPHALPPRPAFLPAQPQLPHPHLHPHLPPPPNAPSGPRNPHLPARPAPPSQHMSDPLALDGAGPQKAFQQGRGPIGPSFPPPPASSATISAAPSPFLPLGGPSASSASTATISAAPVLRDLKKEATAFLPSAMRKKQAQKAAQHAKVGLGRIDAARGASDAGGEEGERERKPSLMEAMKGRGIGVGGPAAPGMPPGQVLLPPSSAAREGGKKNDQGMEDYKRFEEEMKDFL</sequence>
<dbReference type="GO" id="GO:0005681">
    <property type="term" value="C:spliceosomal complex"/>
    <property type="evidence" value="ECO:0007669"/>
    <property type="project" value="TreeGrafter"/>
</dbReference>
<gene>
    <name evidence="5" type="primary">SPOSA6832_03216</name>
</gene>
<comment type="subcellular location">
    <subcellularLocation>
        <location evidence="1">Nucleus</location>
    </subcellularLocation>
</comment>
<evidence type="ECO:0000313" key="6">
    <source>
        <dbReference type="Proteomes" id="UP000243876"/>
    </source>
</evidence>
<name>A0A0D6EN68_SPOSA</name>
<organism evidence="5 6">
    <name type="scientific">Sporidiobolus salmonicolor</name>
    <name type="common">Yeast-like fungus</name>
    <name type="synonym">Sporobolomyces salmonicolor</name>
    <dbReference type="NCBI Taxonomy" id="5005"/>
    <lineage>
        <taxon>Eukaryota</taxon>
        <taxon>Fungi</taxon>
        <taxon>Dikarya</taxon>
        <taxon>Basidiomycota</taxon>
        <taxon>Pucciniomycotina</taxon>
        <taxon>Microbotryomycetes</taxon>
        <taxon>Sporidiobolales</taxon>
        <taxon>Sporidiobolaceae</taxon>
        <taxon>Sporobolomyces</taxon>
    </lineage>
</organism>
<evidence type="ECO:0000256" key="1">
    <source>
        <dbReference type="ARBA" id="ARBA00004123"/>
    </source>
</evidence>
<feature type="compositionally biased region" description="Pro residues" evidence="3">
    <location>
        <begin position="275"/>
        <end position="295"/>
    </location>
</feature>
<feature type="compositionally biased region" description="Basic and acidic residues" evidence="3">
    <location>
        <begin position="29"/>
        <end position="42"/>
    </location>
</feature>
<dbReference type="Proteomes" id="UP000243876">
    <property type="component" value="Unassembled WGS sequence"/>
</dbReference>
<evidence type="ECO:0000256" key="3">
    <source>
        <dbReference type="SAM" id="MobiDB-lite"/>
    </source>
</evidence>
<evidence type="ECO:0000313" key="5">
    <source>
        <dbReference type="EMBL" id="CEQ41497.1"/>
    </source>
</evidence>
<dbReference type="OrthoDB" id="205569at2759"/>
<dbReference type="EMBL" id="CENE01000014">
    <property type="protein sequence ID" value="CEQ41497.1"/>
    <property type="molecule type" value="Genomic_DNA"/>
</dbReference>
<keyword evidence="6" id="KW-1185">Reference proteome</keyword>
<feature type="compositionally biased region" description="Basic and acidic residues" evidence="3">
    <location>
        <begin position="83"/>
        <end position="96"/>
    </location>
</feature>
<feature type="compositionally biased region" description="Basic and acidic residues" evidence="3">
    <location>
        <begin position="9"/>
        <end position="22"/>
    </location>
</feature>
<evidence type="ECO:0000256" key="2">
    <source>
        <dbReference type="ARBA" id="ARBA00023242"/>
    </source>
</evidence>
<proteinExistence type="predicted"/>
<dbReference type="Pfam" id="PF09429">
    <property type="entry name" value="Wbp11"/>
    <property type="match status" value="1"/>
</dbReference>
<feature type="region of interest" description="Disordered" evidence="3">
    <location>
        <begin position="1"/>
        <end position="42"/>
    </location>
</feature>
<feature type="region of interest" description="Disordered" evidence="3">
    <location>
        <begin position="183"/>
        <end position="394"/>
    </location>
</feature>
<feature type="compositionally biased region" description="Basic and acidic residues" evidence="3">
    <location>
        <begin position="123"/>
        <end position="134"/>
    </location>
</feature>
<dbReference type="PANTHER" id="PTHR13361:SF1">
    <property type="entry name" value="WW DOMAIN-BINDING PROTEIN 11"/>
    <property type="match status" value="1"/>
</dbReference>